<dbReference type="AlphaFoldDB" id="X1QQJ3"/>
<evidence type="ECO:0000313" key="9">
    <source>
        <dbReference type="EMBL" id="GAI57061.1"/>
    </source>
</evidence>
<name>X1QQJ3_9ZZZZ</name>
<evidence type="ECO:0000256" key="5">
    <source>
        <dbReference type="ARBA" id="ARBA00022989"/>
    </source>
</evidence>
<evidence type="ECO:0000256" key="7">
    <source>
        <dbReference type="SAM" id="Phobius"/>
    </source>
</evidence>
<protein>
    <recommendedName>
        <fullName evidence="8">TRAP C4-dicarboxylate transport system permease DctM subunit domain-containing protein</fullName>
    </recommendedName>
</protein>
<organism evidence="9">
    <name type="scientific">marine sediment metagenome</name>
    <dbReference type="NCBI Taxonomy" id="412755"/>
    <lineage>
        <taxon>unclassified sequences</taxon>
        <taxon>metagenomes</taxon>
        <taxon>ecological metagenomes</taxon>
    </lineage>
</organism>
<evidence type="ECO:0000256" key="2">
    <source>
        <dbReference type="ARBA" id="ARBA00022475"/>
    </source>
</evidence>
<feature type="transmembrane region" description="Helical" evidence="7">
    <location>
        <begin position="91"/>
        <end position="109"/>
    </location>
</feature>
<feature type="non-terminal residue" evidence="9">
    <location>
        <position position="1"/>
    </location>
</feature>
<dbReference type="InterPro" id="IPR004681">
    <property type="entry name" value="TRAP_DctM"/>
</dbReference>
<keyword evidence="5 7" id="KW-1133">Transmembrane helix</keyword>
<dbReference type="Pfam" id="PF06808">
    <property type="entry name" value="DctM"/>
    <property type="match status" value="1"/>
</dbReference>
<evidence type="ECO:0000256" key="4">
    <source>
        <dbReference type="ARBA" id="ARBA00022692"/>
    </source>
</evidence>
<proteinExistence type="predicted"/>
<keyword evidence="3" id="KW-0997">Cell inner membrane</keyword>
<gene>
    <name evidence="9" type="ORF">S06H3_60445</name>
</gene>
<feature type="transmembrane region" description="Helical" evidence="7">
    <location>
        <begin position="63"/>
        <end position="85"/>
    </location>
</feature>
<sequence length="187" mass="20072">RPPILIIYGIMTEESIGKLFAAGILPGLLLTTLFAIAIYILCRWKPSLGPAGAKATWKEKIKSLSGVIEMLLLFVLVMGGLFVGWFTPTEAGAAGAAGALVIALARRRLSWRGFLDALADTTRITAMVFLIVTGATIFGHFMSVTRVPFELAEWVGGLAMPPFVIMGFIIFGYLIGGCFMDSLALIT</sequence>
<dbReference type="PANTHER" id="PTHR33362">
    <property type="entry name" value="SIALIC ACID TRAP TRANSPORTER PERMEASE PROTEIN SIAT-RELATED"/>
    <property type="match status" value="1"/>
</dbReference>
<feature type="transmembrane region" description="Helical" evidence="7">
    <location>
        <begin position="163"/>
        <end position="186"/>
    </location>
</feature>
<comment type="subcellular location">
    <subcellularLocation>
        <location evidence="1">Cell inner membrane</location>
        <topology evidence="1">Multi-pass membrane protein</topology>
    </subcellularLocation>
</comment>
<comment type="caution">
    <text evidence="9">The sequence shown here is derived from an EMBL/GenBank/DDBJ whole genome shotgun (WGS) entry which is preliminary data.</text>
</comment>
<keyword evidence="6 7" id="KW-0472">Membrane</keyword>
<feature type="transmembrane region" description="Helical" evidence="7">
    <location>
        <begin position="20"/>
        <end position="42"/>
    </location>
</feature>
<reference evidence="9" key="1">
    <citation type="journal article" date="2014" name="Front. Microbiol.">
        <title>High frequency of phylogenetically diverse reductive dehalogenase-homologous genes in deep subseafloor sedimentary metagenomes.</title>
        <authorList>
            <person name="Kawai M."/>
            <person name="Futagami T."/>
            <person name="Toyoda A."/>
            <person name="Takaki Y."/>
            <person name="Nishi S."/>
            <person name="Hori S."/>
            <person name="Arai W."/>
            <person name="Tsubouchi T."/>
            <person name="Morono Y."/>
            <person name="Uchiyama I."/>
            <person name="Ito T."/>
            <person name="Fujiyama A."/>
            <person name="Inagaki F."/>
            <person name="Takami H."/>
        </authorList>
    </citation>
    <scope>NUCLEOTIDE SEQUENCE</scope>
    <source>
        <strain evidence="9">Expedition CK06-06</strain>
    </source>
</reference>
<feature type="domain" description="TRAP C4-dicarboxylate transport system permease DctM subunit" evidence="8">
    <location>
        <begin position="4"/>
        <end position="186"/>
    </location>
</feature>
<feature type="non-terminal residue" evidence="9">
    <location>
        <position position="187"/>
    </location>
</feature>
<dbReference type="EMBL" id="BARV01039431">
    <property type="protein sequence ID" value="GAI57061.1"/>
    <property type="molecule type" value="Genomic_DNA"/>
</dbReference>
<evidence type="ECO:0000259" key="8">
    <source>
        <dbReference type="Pfam" id="PF06808"/>
    </source>
</evidence>
<dbReference type="GO" id="GO:0022857">
    <property type="term" value="F:transmembrane transporter activity"/>
    <property type="evidence" value="ECO:0007669"/>
    <property type="project" value="TreeGrafter"/>
</dbReference>
<evidence type="ECO:0000256" key="6">
    <source>
        <dbReference type="ARBA" id="ARBA00023136"/>
    </source>
</evidence>
<dbReference type="PANTHER" id="PTHR33362:SF5">
    <property type="entry name" value="C4-DICARBOXYLATE TRAP TRANSPORTER LARGE PERMEASE PROTEIN DCTM"/>
    <property type="match status" value="1"/>
</dbReference>
<keyword evidence="2" id="KW-1003">Cell membrane</keyword>
<accession>X1QQJ3</accession>
<dbReference type="InterPro" id="IPR010656">
    <property type="entry name" value="DctM"/>
</dbReference>
<evidence type="ECO:0000256" key="1">
    <source>
        <dbReference type="ARBA" id="ARBA00004429"/>
    </source>
</evidence>
<evidence type="ECO:0000256" key="3">
    <source>
        <dbReference type="ARBA" id="ARBA00022519"/>
    </source>
</evidence>
<dbReference type="GO" id="GO:0005886">
    <property type="term" value="C:plasma membrane"/>
    <property type="evidence" value="ECO:0007669"/>
    <property type="project" value="UniProtKB-SubCell"/>
</dbReference>
<feature type="transmembrane region" description="Helical" evidence="7">
    <location>
        <begin position="121"/>
        <end position="143"/>
    </location>
</feature>
<keyword evidence="4 7" id="KW-0812">Transmembrane</keyword>